<organism evidence="3 4">
    <name type="scientific">Rheinheimera pacifica</name>
    <dbReference type="NCBI Taxonomy" id="173990"/>
    <lineage>
        <taxon>Bacteria</taxon>
        <taxon>Pseudomonadati</taxon>
        <taxon>Pseudomonadota</taxon>
        <taxon>Gammaproteobacteria</taxon>
        <taxon>Chromatiales</taxon>
        <taxon>Chromatiaceae</taxon>
        <taxon>Rheinheimera</taxon>
    </lineage>
</organism>
<evidence type="ECO:0000256" key="2">
    <source>
        <dbReference type="SAM" id="Phobius"/>
    </source>
</evidence>
<dbReference type="STRING" id="173990.SAMN05660691_00014"/>
<gene>
    <name evidence="3" type="ORF">SAMN05660691_00014</name>
</gene>
<reference evidence="4" key="1">
    <citation type="submission" date="2016-10" db="EMBL/GenBank/DDBJ databases">
        <authorList>
            <person name="Varghese N."/>
            <person name="Submissions S."/>
        </authorList>
    </citation>
    <scope>NUCLEOTIDE SEQUENCE [LARGE SCALE GENOMIC DNA]</scope>
    <source>
        <strain evidence="4">DSM 17616</strain>
    </source>
</reference>
<evidence type="ECO:0000313" key="4">
    <source>
        <dbReference type="Proteomes" id="UP000199371"/>
    </source>
</evidence>
<feature type="transmembrane region" description="Helical" evidence="2">
    <location>
        <begin position="7"/>
        <end position="26"/>
    </location>
</feature>
<accession>A0A1H6J1R0</accession>
<proteinExistence type="predicted"/>
<dbReference type="EMBL" id="FNXF01000001">
    <property type="protein sequence ID" value="SEH54508.1"/>
    <property type="molecule type" value="Genomic_DNA"/>
</dbReference>
<evidence type="ECO:0000313" key="3">
    <source>
        <dbReference type="EMBL" id="SEH54508.1"/>
    </source>
</evidence>
<keyword evidence="2" id="KW-0472">Membrane</keyword>
<feature type="region of interest" description="Disordered" evidence="1">
    <location>
        <begin position="114"/>
        <end position="137"/>
    </location>
</feature>
<dbReference type="AlphaFoldDB" id="A0A1H6J1R0"/>
<keyword evidence="2" id="KW-0812">Transmembrane</keyword>
<evidence type="ECO:0000256" key="1">
    <source>
        <dbReference type="SAM" id="MobiDB-lite"/>
    </source>
</evidence>
<keyword evidence="4" id="KW-1185">Reference proteome</keyword>
<keyword evidence="2" id="KW-1133">Transmembrane helix</keyword>
<feature type="transmembrane region" description="Helical" evidence="2">
    <location>
        <begin position="63"/>
        <end position="80"/>
    </location>
</feature>
<protein>
    <submittedName>
        <fullName evidence="3">Uncharacterized protein</fullName>
    </submittedName>
</protein>
<sequence>MYRYMKSTFMLAAPVLVYLSIYTVGVVVGNNVFNYVAVYMAACCAMLMLFFITRDNDDYKNALAAVGLGACVFFASSYMVQALDQKSYPRPAYSETTAVLANATIQPWLANWVSDTQPSDSKPAVAPSPEDAEPLTQ</sequence>
<name>A0A1H6J1R0_9GAMM</name>
<dbReference type="Proteomes" id="UP000199371">
    <property type="component" value="Unassembled WGS sequence"/>
</dbReference>
<feature type="transmembrane region" description="Helical" evidence="2">
    <location>
        <begin position="32"/>
        <end position="51"/>
    </location>
</feature>